<evidence type="ECO:0000259" key="1">
    <source>
        <dbReference type="Pfam" id="PF13845"/>
    </source>
</evidence>
<dbReference type="EMBL" id="BMRG01000001">
    <property type="protein sequence ID" value="GGP39172.1"/>
    <property type="molecule type" value="Genomic_DNA"/>
</dbReference>
<protein>
    <recommendedName>
        <fullName evidence="1">Septum formation-related domain-containing protein</fullName>
    </recommendedName>
</protein>
<reference evidence="2" key="1">
    <citation type="journal article" date="2014" name="Int. J. Syst. Evol. Microbiol.">
        <title>Complete genome sequence of Corynebacterium casei LMG S-19264T (=DSM 44701T), isolated from a smear-ripened cheese.</title>
        <authorList>
            <consortium name="US DOE Joint Genome Institute (JGI-PGF)"/>
            <person name="Walter F."/>
            <person name="Albersmeier A."/>
            <person name="Kalinowski J."/>
            <person name="Ruckert C."/>
        </authorList>
    </citation>
    <scope>NUCLEOTIDE SEQUENCE</scope>
    <source>
        <strain evidence="2">JCM 3313</strain>
    </source>
</reference>
<feature type="domain" description="Septum formation-related" evidence="1">
    <location>
        <begin position="47"/>
        <end position="251"/>
    </location>
</feature>
<dbReference type="RefSeq" id="WP_189221637.1">
    <property type="nucleotide sequence ID" value="NZ_BMRG01000001.1"/>
</dbReference>
<dbReference type="Proteomes" id="UP000639606">
    <property type="component" value="Unassembled WGS sequence"/>
</dbReference>
<evidence type="ECO:0000313" key="3">
    <source>
        <dbReference type="Proteomes" id="UP000639606"/>
    </source>
</evidence>
<dbReference type="AlphaFoldDB" id="A0A918AHU2"/>
<sequence length="273" mass="28779">MRRRALVAVVTALALASCTRYVEGSPDDEVRRPSITPSAQELPAPGQCVNAELRQVDCAGPHEAEVTDVGELGDVGEGSQRDVRRAAVPPCRAALARYVGSADHDATRLHAQAMWPSADGWARGDRWRLCLAVELAPDGQRVARSGSVKDLLKASGFASVQLCALDSPSQARDPKLTGCDTAHVAEAVPGVLSLGSPGDPAPSQEEVDARAREHCATAVRGYVGADRPDVFAAWRAFGSLAWSEGFTTAVCYAEATRPFTGRLWGLGANPLPG</sequence>
<dbReference type="PROSITE" id="PS51257">
    <property type="entry name" value="PROKAR_LIPOPROTEIN"/>
    <property type="match status" value="1"/>
</dbReference>
<name>A0A918AHU2_9PSEU</name>
<evidence type="ECO:0000313" key="2">
    <source>
        <dbReference type="EMBL" id="GGP39172.1"/>
    </source>
</evidence>
<gene>
    <name evidence="2" type="ORF">GCM10010185_08380</name>
</gene>
<dbReference type="Pfam" id="PF13845">
    <property type="entry name" value="Septum_form"/>
    <property type="match status" value="1"/>
</dbReference>
<proteinExistence type="predicted"/>
<organism evidence="2 3">
    <name type="scientific">Saccharothrix coeruleofusca</name>
    <dbReference type="NCBI Taxonomy" id="33919"/>
    <lineage>
        <taxon>Bacteria</taxon>
        <taxon>Bacillati</taxon>
        <taxon>Actinomycetota</taxon>
        <taxon>Actinomycetes</taxon>
        <taxon>Pseudonocardiales</taxon>
        <taxon>Pseudonocardiaceae</taxon>
        <taxon>Saccharothrix</taxon>
    </lineage>
</organism>
<accession>A0A918AHU2</accession>
<dbReference type="InterPro" id="IPR026004">
    <property type="entry name" value="Septum_form"/>
</dbReference>
<keyword evidence="3" id="KW-1185">Reference proteome</keyword>
<comment type="caution">
    <text evidence="2">The sequence shown here is derived from an EMBL/GenBank/DDBJ whole genome shotgun (WGS) entry which is preliminary data.</text>
</comment>
<reference evidence="2" key="2">
    <citation type="submission" date="2020-09" db="EMBL/GenBank/DDBJ databases">
        <authorList>
            <person name="Sun Q."/>
            <person name="Ohkuma M."/>
        </authorList>
    </citation>
    <scope>NUCLEOTIDE SEQUENCE</scope>
    <source>
        <strain evidence="2">JCM 3313</strain>
    </source>
</reference>